<name>A0AAD7CJV8_9AGAR</name>
<dbReference type="EMBL" id="JARKIF010000001">
    <property type="protein sequence ID" value="KAJ7650466.1"/>
    <property type="molecule type" value="Genomic_DNA"/>
</dbReference>
<proteinExistence type="predicted"/>
<reference evidence="1" key="1">
    <citation type="submission" date="2023-03" db="EMBL/GenBank/DDBJ databases">
        <title>Massive genome expansion in bonnet fungi (Mycena s.s.) driven by repeated elements and novel gene families across ecological guilds.</title>
        <authorList>
            <consortium name="Lawrence Berkeley National Laboratory"/>
            <person name="Harder C.B."/>
            <person name="Miyauchi S."/>
            <person name="Viragh M."/>
            <person name="Kuo A."/>
            <person name="Thoen E."/>
            <person name="Andreopoulos B."/>
            <person name="Lu D."/>
            <person name="Skrede I."/>
            <person name="Drula E."/>
            <person name="Henrissat B."/>
            <person name="Morin E."/>
            <person name="Kohler A."/>
            <person name="Barry K."/>
            <person name="LaButti K."/>
            <person name="Morin E."/>
            <person name="Salamov A."/>
            <person name="Lipzen A."/>
            <person name="Mereny Z."/>
            <person name="Hegedus B."/>
            <person name="Baldrian P."/>
            <person name="Stursova M."/>
            <person name="Weitz H."/>
            <person name="Taylor A."/>
            <person name="Grigoriev I.V."/>
            <person name="Nagy L.G."/>
            <person name="Martin F."/>
            <person name="Kauserud H."/>
        </authorList>
    </citation>
    <scope>NUCLEOTIDE SEQUENCE</scope>
    <source>
        <strain evidence="1">9284</strain>
    </source>
</reference>
<evidence type="ECO:0000313" key="2">
    <source>
        <dbReference type="Proteomes" id="UP001221142"/>
    </source>
</evidence>
<organism evidence="1 2">
    <name type="scientific">Roridomyces roridus</name>
    <dbReference type="NCBI Taxonomy" id="1738132"/>
    <lineage>
        <taxon>Eukaryota</taxon>
        <taxon>Fungi</taxon>
        <taxon>Dikarya</taxon>
        <taxon>Basidiomycota</taxon>
        <taxon>Agaricomycotina</taxon>
        <taxon>Agaricomycetes</taxon>
        <taxon>Agaricomycetidae</taxon>
        <taxon>Agaricales</taxon>
        <taxon>Marasmiineae</taxon>
        <taxon>Mycenaceae</taxon>
        <taxon>Roridomyces</taxon>
    </lineage>
</organism>
<evidence type="ECO:0000313" key="1">
    <source>
        <dbReference type="EMBL" id="KAJ7650466.1"/>
    </source>
</evidence>
<protein>
    <submittedName>
        <fullName evidence="1">Uncharacterized protein</fullName>
    </submittedName>
</protein>
<dbReference type="Proteomes" id="UP001221142">
    <property type="component" value="Unassembled WGS sequence"/>
</dbReference>
<keyword evidence="2" id="KW-1185">Reference proteome</keyword>
<sequence length="579" mass="65396">MRKGSDRAKRKVLRFPSPRRNTFQLKGNAKNSEKVLFPSIRDGRNEPFEGVSVALLGSTHDSLPVRGISTCGIMKGEGYPEEGRKFVEIQLQQGMHRRTRNSSTGSEVHVRVHARYATQRSPDSGPCPIATEENDPMENQFRRRAEGNWQASKLGARKVSRFGFDSQPVCRSVAPVSCDQVKLACLSPFNTLNCLHTTRLQLRVAADARLELRLFISKEHRSSRLLEFERIHLRNDRSAFELPAVFRSLTLGGSESVHSGLILQLQPPVYPVLASSSIPRLVDYFIILENTAMSTTKFHEQKPSVAFGKNRVETARNSAASGPASGPSTRSGRREIIAAITRWGTRRLIQLQPALLDLVNRDDEDSMEKARKVIALIDSGGMGFFWTAVHRISRYLEPLAVTLNVTQGANTPLDHNFHSRRAQRGHLRQPKRDQDFYILVVFLNPYLRAFLLNEEIHSLSRIGLYHVLKRMYARVLKLDDALKIYKQKVALSEFKNIFKADTLVLMNAIRRGVKGELALLAAPILCTIANLGANKRAFSLLGRTYGDKIRNFSTQRTHKSLLVKRDIAKKFPDSKRRSR</sequence>
<comment type="caution">
    <text evidence="1">The sequence shown here is derived from an EMBL/GenBank/DDBJ whole genome shotgun (WGS) entry which is preliminary data.</text>
</comment>
<accession>A0AAD7CJV8</accession>
<dbReference type="AlphaFoldDB" id="A0AAD7CJV8"/>
<gene>
    <name evidence="1" type="ORF">FB45DRAFT_859229</name>
</gene>